<evidence type="ECO:0000313" key="11">
    <source>
        <dbReference type="Proteomes" id="UP001431217"/>
    </source>
</evidence>
<dbReference type="InterPro" id="IPR036938">
    <property type="entry name" value="PAP2/HPO_sf"/>
</dbReference>
<dbReference type="SMART" id="SM00014">
    <property type="entry name" value="acidPPc"/>
    <property type="match status" value="1"/>
</dbReference>
<evidence type="ECO:0000259" key="9">
    <source>
        <dbReference type="SMART" id="SM00014"/>
    </source>
</evidence>
<evidence type="ECO:0000256" key="6">
    <source>
        <dbReference type="ARBA" id="ARBA00022764"/>
    </source>
</evidence>
<dbReference type="InterPro" id="IPR001011">
    <property type="entry name" value="Acid_Pase_classA_bac"/>
</dbReference>
<dbReference type="EMBL" id="JAMBEP010000001">
    <property type="protein sequence ID" value="MCL1633951.1"/>
    <property type="molecule type" value="Genomic_DNA"/>
</dbReference>
<comment type="similarity">
    <text evidence="3 8">Belongs to the class A bacterial acid phosphatase family.</text>
</comment>
<gene>
    <name evidence="10" type="ORF">M2650_04745</name>
</gene>
<evidence type="ECO:0000256" key="7">
    <source>
        <dbReference type="ARBA" id="ARBA00022801"/>
    </source>
</evidence>
<organism evidence="10 11">
    <name type="scientific">Luteimonas galliterrae</name>
    <dbReference type="NCBI Taxonomy" id="2940486"/>
    <lineage>
        <taxon>Bacteria</taxon>
        <taxon>Pseudomonadati</taxon>
        <taxon>Pseudomonadota</taxon>
        <taxon>Gammaproteobacteria</taxon>
        <taxon>Lysobacterales</taxon>
        <taxon>Lysobacteraceae</taxon>
        <taxon>Luteimonas</taxon>
    </lineage>
</organism>
<dbReference type="InterPro" id="IPR018296">
    <property type="entry name" value="Acid_Pase_classA_bac_CS"/>
</dbReference>
<comment type="caution">
    <text evidence="10">The sequence shown here is derived from an EMBL/GenBank/DDBJ whole genome shotgun (WGS) entry which is preliminary data.</text>
</comment>
<evidence type="ECO:0000256" key="1">
    <source>
        <dbReference type="ARBA" id="ARBA00000032"/>
    </source>
</evidence>
<dbReference type="PRINTS" id="PR00483">
    <property type="entry name" value="BACPHPHTASE"/>
</dbReference>
<comment type="subcellular location">
    <subcellularLocation>
        <location evidence="2">Periplasm</location>
    </subcellularLocation>
</comment>
<dbReference type="Pfam" id="PF01569">
    <property type="entry name" value="PAP2"/>
    <property type="match status" value="1"/>
</dbReference>
<keyword evidence="7 8" id="KW-0378">Hydrolase</keyword>
<sequence>MNHSRRSCNPPIAAGLSIVLATFAGCASTPPSARSKDALASVPEIRPGVPAGYLGHRVPDSLLLLPPPPPPGSAGFRQDQAVSRASQRLHGTSRYALAAADADLAFPHAPNAFACALGAPISQQDTPRLYLLLKRAMTDAGLATYGAKDEYSRTRPFVHYGEGTCAPADEAMLRNDGSYPSGHTSVGWAWALILAQLAPARADALLARGRSFGESRLVCNAHWSSDVIEGRAIASATVAKLHSEAAFNADMNAASREIEAVRRRSVAPGRDCASEAAALAIKIPGAL</sequence>
<dbReference type="SUPFAM" id="SSF48317">
    <property type="entry name" value="Acid phosphatase/Vanadium-dependent haloperoxidase"/>
    <property type="match status" value="1"/>
</dbReference>
<dbReference type="RefSeq" id="WP_249471873.1">
    <property type="nucleotide sequence ID" value="NZ_JAMBEP010000001.1"/>
</dbReference>
<dbReference type="CDD" id="cd03397">
    <property type="entry name" value="PAP2_acid_phosphatase"/>
    <property type="match status" value="1"/>
</dbReference>
<evidence type="ECO:0000313" key="10">
    <source>
        <dbReference type="EMBL" id="MCL1633951.1"/>
    </source>
</evidence>
<dbReference type="PROSITE" id="PS51257">
    <property type="entry name" value="PROKAR_LIPOPROTEIN"/>
    <property type="match status" value="1"/>
</dbReference>
<dbReference type="PROSITE" id="PS01157">
    <property type="entry name" value="ACID_PHOSPH_CL_A"/>
    <property type="match status" value="1"/>
</dbReference>
<evidence type="ECO:0000256" key="3">
    <source>
        <dbReference type="ARBA" id="ARBA00009017"/>
    </source>
</evidence>
<evidence type="ECO:0000256" key="2">
    <source>
        <dbReference type="ARBA" id="ARBA00004418"/>
    </source>
</evidence>
<dbReference type="PIRSF" id="PIRSF000897">
    <property type="entry name" value="Acid_Ptase_ClsA"/>
    <property type="match status" value="1"/>
</dbReference>
<comment type="catalytic activity">
    <reaction evidence="1 8">
        <text>a phosphate monoester + H2O = an alcohol + phosphate</text>
        <dbReference type="Rhea" id="RHEA:15017"/>
        <dbReference type="ChEBI" id="CHEBI:15377"/>
        <dbReference type="ChEBI" id="CHEBI:30879"/>
        <dbReference type="ChEBI" id="CHEBI:43474"/>
        <dbReference type="ChEBI" id="CHEBI:67140"/>
        <dbReference type="EC" id="3.1.3.2"/>
    </reaction>
</comment>
<protein>
    <recommendedName>
        <fullName evidence="4 8">Acid phosphatase</fullName>
        <ecNumber evidence="4 8">3.1.3.2</ecNumber>
    </recommendedName>
</protein>
<keyword evidence="11" id="KW-1185">Reference proteome</keyword>
<proteinExistence type="inferred from homology"/>
<reference evidence="10 11" key="1">
    <citation type="submission" date="2022-05" db="EMBL/GenBank/DDBJ databases">
        <title>Luteimonas sp. SX5, whole genome shotgun sequencing project.</title>
        <authorList>
            <person name="Zhao G."/>
            <person name="Shen L."/>
        </authorList>
    </citation>
    <scope>NUCLEOTIDE SEQUENCE [LARGE SCALE GENOMIC DNA]</scope>
    <source>
        <strain evidence="10 11">SX5</strain>
    </source>
</reference>
<accession>A0ABT0MGE9</accession>
<evidence type="ECO:0000256" key="4">
    <source>
        <dbReference type="ARBA" id="ARBA00012646"/>
    </source>
</evidence>
<keyword evidence="6" id="KW-0574">Periplasm</keyword>
<keyword evidence="5" id="KW-0732">Signal</keyword>
<dbReference type="Gene3D" id="1.20.144.10">
    <property type="entry name" value="Phosphatidic acid phosphatase type 2/haloperoxidase"/>
    <property type="match status" value="1"/>
</dbReference>
<evidence type="ECO:0000256" key="5">
    <source>
        <dbReference type="ARBA" id="ARBA00022729"/>
    </source>
</evidence>
<dbReference type="Proteomes" id="UP001431217">
    <property type="component" value="Unassembled WGS sequence"/>
</dbReference>
<feature type="domain" description="Phosphatidic acid phosphatase type 2/haloperoxidase" evidence="9">
    <location>
        <begin position="128"/>
        <end position="242"/>
    </location>
</feature>
<evidence type="ECO:0000256" key="8">
    <source>
        <dbReference type="PIRNR" id="PIRNR000897"/>
    </source>
</evidence>
<name>A0ABT0MGE9_9GAMM</name>
<dbReference type="EC" id="3.1.3.2" evidence="4 8"/>
<dbReference type="InterPro" id="IPR000326">
    <property type="entry name" value="PAP2/HPO"/>
</dbReference>